<evidence type="ECO:0000256" key="1">
    <source>
        <dbReference type="SAM" id="MobiDB-lite"/>
    </source>
</evidence>
<proteinExistence type="predicted"/>
<sequence>MLAGTGSLEDQTILTQEDLVDVDSGDLPCTSKQPGLEQNRARELGRTAGEGRDGRLKYSRPPYHCRLAIL</sequence>
<name>A0A5B7JYN5_PORTR</name>
<comment type="caution">
    <text evidence="2">The sequence shown here is derived from an EMBL/GenBank/DDBJ whole genome shotgun (WGS) entry which is preliminary data.</text>
</comment>
<dbReference type="EMBL" id="VSRR010118887">
    <property type="protein sequence ID" value="MPC99563.1"/>
    <property type="molecule type" value="Genomic_DNA"/>
</dbReference>
<evidence type="ECO:0000313" key="3">
    <source>
        <dbReference type="Proteomes" id="UP000324222"/>
    </source>
</evidence>
<dbReference type="Proteomes" id="UP000324222">
    <property type="component" value="Unassembled WGS sequence"/>
</dbReference>
<dbReference type="AlphaFoldDB" id="A0A5B7JYN5"/>
<keyword evidence="3" id="KW-1185">Reference proteome</keyword>
<accession>A0A5B7JYN5</accession>
<feature type="compositionally biased region" description="Basic and acidic residues" evidence="1">
    <location>
        <begin position="39"/>
        <end position="56"/>
    </location>
</feature>
<feature type="region of interest" description="Disordered" evidence="1">
    <location>
        <begin position="17"/>
        <end position="57"/>
    </location>
</feature>
<gene>
    <name evidence="2" type="ORF">E2C01_094985</name>
</gene>
<organism evidence="2 3">
    <name type="scientific">Portunus trituberculatus</name>
    <name type="common">Swimming crab</name>
    <name type="synonym">Neptunus trituberculatus</name>
    <dbReference type="NCBI Taxonomy" id="210409"/>
    <lineage>
        <taxon>Eukaryota</taxon>
        <taxon>Metazoa</taxon>
        <taxon>Ecdysozoa</taxon>
        <taxon>Arthropoda</taxon>
        <taxon>Crustacea</taxon>
        <taxon>Multicrustacea</taxon>
        <taxon>Malacostraca</taxon>
        <taxon>Eumalacostraca</taxon>
        <taxon>Eucarida</taxon>
        <taxon>Decapoda</taxon>
        <taxon>Pleocyemata</taxon>
        <taxon>Brachyura</taxon>
        <taxon>Eubrachyura</taxon>
        <taxon>Portunoidea</taxon>
        <taxon>Portunidae</taxon>
        <taxon>Portuninae</taxon>
        <taxon>Portunus</taxon>
    </lineage>
</organism>
<evidence type="ECO:0000313" key="2">
    <source>
        <dbReference type="EMBL" id="MPC99563.1"/>
    </source>
</evidence>
<reference evidence="2 3" key="1">
    <citation type="submission" date="2019-05" db="EMBL/GenBank/DDBJ databases">
        <title>Another draft genome of Portunus trituberculatus and its Hox gene families provides insights of decapod evolution.</title>
        <authorList>
            <person name="Jeong J.-H."/>
            <person name="Song I."/>
            <person name="Kim S."/>
            <person name="Choi T."/>
            <person name="Kim D."/>
            <person name="Ryu S."/>
            <person name="Kim W."/>
        </authorList>
    </citation>
    <scope>NUCLEOTIDE SEQUENCE [LARGE SCALE GENOMIC DNA]</scope>
    <source>
        <tissue evidence="2">Muscle</tissue>
    </source>
</reference>
<protein>
    <submittedName>
        <fullName evidence="2">Uncharacterized protein</fullName>
    </submittedName>
</protein>